<gene>
    <name evidence="1" type="ORF">KBTEX_01154</name>
</gene>
<name>A0A5B8RDH9_9ZZZZ</name>
<protein>
    <submittedName>
        <fullName evidence="1">Uncharacterized protein</fullName>
    </submittedName>
</protein>
<sequence>MAVVTNQSWDHLECPACAAWQVVPRGAAVSLECRCGRPDPAAHLRRPATGYEVMLASQRRSLLTVHEPVPAGEGLREAA</sequence>
<organism evidence="1">
    <name type="scientific">uncultured organism</name>
    <dbReference type="NCBI Taxonomy" id="155900"/>
    <lineage>
        <taxon>unclassified sequences</taxon>
        <taxon>environmental samples</taxon>
    </lineage>
</organism>
<proteinExistence type="predicted"/>
<dbReference type="AlphaFoldDB" id="A0A5B8RDH9"/>
<reference evidence="1" key="1">
    <citation type="submission" date="2019-06" db="EMBL/GenBank/DDBJ databases">
        <authorList>
            <person name="Murdoch R.W."/>
            <person name="Fathepure B."/>
        </authorList>
    </citation>
    <scope>NUCLEOTIDE SEQUENCE</scope>
</reference>
<evidence type="ECO:0000313" key="1">
    <source>
        <dbReference type="EMBL" id="QEA04845.1"/>
    </source>
</evidence>
<accession>A0A5B8RDH9</accession>
<dbReference type="EMBL" id="MN079090">
    <property type="protein sequence ID" value="QEA04845.1"/>
    <property type="molecule type" value="Genomic_DNA"/>
</dbReference>